<evidence type="ECO:0000259" key="10">
    <source>
        <dbReference type="Pfam" id="PF02880"/>
    </source>
</evidence>
<gene>
    <name evidence="11" type="primary">PGM2_1</name>
    <name evidence="11" type="ORF">FJT64_016613</name>
</gene>
<keyword evidence="5 7" id="KW-0460">Magnesium</keyword>
<dbReference type="EMBL" id="VIIS01000147">
    <property type="protein sequence ID" value="KAF0312672.1"/>
    <property type="molecule type" value="Genomic_DNA"/>
</dbReference>
<dbReference type="InterPro" id="IPR016055">
    <property type="entry name" value="A-D-PHexomutase_a/b/a-I/II/III"/>
</dbReference>
<dbReference type="InterPro" id="IPR005845">
    <property type="entry name" value="A-D-PHexomutase_a/b/a-II"/>
</dbReference>
<dbReference type="Pfam" id="PF02879">
    <property type="entry name" value="PGM_PMM_II"/>
    <property type="match status" value="1"/>
</dbReference>
<dbReference type="GO" id="GO:0008973">
    <property type="term" value="F:phosphopentomutase activity"/>
    <property type="evidence" value="ECO:0007669"/>
    <property type="project" value="TreeGrafter"/>
</dbReference>
<dbReference type="InterPro" id="IPR005846">
    <property type="entry name" value="A-D-PHexomutase_a/b/a-III"/>
</dbReference>
<reference evidence="11 12" key="1">
    <citation type="submission" date="2019-07" db="EMBL/GenBank/DDBJ databases">
        <title>Draft genome assembly of a fouling barnacle, Amphibalanus amphitrite (Darwin, 1854): The first reference genome for Thecostraca.</title>
        <authorList>
            <person name="Kim W."/>
        </authorList>
    </citation>
    <scope>NUCLEOTIDE SEQUENCE [LARGE SCALE GENOMIC DNA]</scope>
    <source>
        <strain evidence="11">SNU_AA5</strain>
        <tissue evidence="11">Soma without cirri and trophi</tissue>
    </source>
</reference>
<evidence type="ECO:0000313" key="12">
    <source>
        <dbReference type="Proteomes" id="UP000440578"/>
    </source>
</evidence>
<evidence type="ECO:0000256" key="2">
    <source>
        <dbReference type="ARBA" id="ARBA00010231"/>
    </source>
</evidence>
<keyword evidence="12" id="KW-1185">Reference proteome</keyword>
<dbReference type="PANTHER" id="PTHR45745:SF1">
    <property type="entry name" value="PHOSPHOGLUCOMUTASE 2B-RELATED"/>
    <property type="match status" value="1"/>
</dbReference>
<evidence type="ECO:0000256" key="1">
    <source>
        <dbReference type="ARBA" id="ARBA00001946"/>
    </source>
</evidence>
<feature type="domain" description="Alpha-D-phosphohexomutase alpha/beta/alpha" evidence="10">
    <location>
        <begin position="245"/>
        <end position="361"/>
    </location>
</feature>
<dbReference type="OrthoDB" id="8300170at2759"/>
<comment type="caution">
    <text evidence="11">The sequence shown here is derived from an EMBL/GenBank/DDBJ whole genome shotgun (WGS) entry which is preliminary data.</text>
</comment>
<dbReference type="SUPFAM" id="SSF53738">
    <property type="entry name" value="Phosphoglucomutase, first 3 domains"/>
    <property type="match status" value="3"/>
</dbReference>
<dbReference type="GO" id="GO:0000287">
    <property type="term" value="F:magnesium ion binding"/>
    <property type="evidence" value="ECO:0007669"/>
    <property type="project" value="InterPro"/>
</dbReference>
<dbReference type="Proteomes" id="UP000440578">
    <property type="component" value="Unassembled WGS sequence"/>
</dbReference>
<dbReference type="PANTHER" id="PTHR45745">
    <property type="entry name" value="PHOSPHOMANNOMUTASE 45A"/>
    <property type="match status" value="1"/>
</dbReference>
<protein>
    <submittedName>
        <fullName evidence="11">Phosphoglucomutase-2</fullName>
    </submittedName>
</protein>
<comment type="cofactor">
    <cofactor evidence="1">
        <name>Mg(2+)</name>
        <dbReference type="ChEBI" id="CHEBI:18420"/>
    </cofactor>
</comment>
<sequence>MPDLSTQPDSFLPPPFSIARFAELTASIFLHLGVKVWLFAKICPTPWVAFGTRYYKAAAGIMVTASHNPKQDNGYKVYWDNGAQIIPPHDSGIQSAIQTLLEPRATSWDTSVIGGATDPGPELTPAYMERLSAAMRQPQLNADSPIRFTVTSMHGVSHPYMCEAFKACNFKVRAPFIPVREQMEADPEFPTVPFPNPEEGKSALNLAMATADAGGSTVILANDPDADRLAVAEKQPSGEWRVFNGNETGALLGWWCWSSYPSPDDKDNCYMLASTVSSKILRSIAEKEGFHFEETLTGFKWMGNRAEQLMLQGKKVLFAFEEAIGFMCGTTVLDKDGVSAALEVAQMATTLANKGLSLTQQLDLIYDR</sequence>
<evidence type="ECO:0000256" key="6">
    <source>
        <dbReference type="ARBA" id="ARBA00023235"/>
    </source>
</evidence>
<dbReference type="CDD" id="cd05799">
    <property type="entry name" value="PGM2"/>
    <property type="match status" value="1"/>
</dbReference>
<keyword evidence="6" id="KW-0413">Isomerase</keyword>
<evidence type="ECO:0000313" key="11">
    <source>
        <dbReference type="EMBL" id="KAF0312672.1"/>
    </source>
</evidence>
<dbReference type="InterPro" id="IPR016066">
    <property type="entry name" value="A-D-PHexomutase_CS"/>
</dbReference>
<evidence type="ECO:0000256" key="3">
    <source>
        <dbReference type="ARBA" id="ARBA00022553"/>
    </source>
</evidence>
<dbReference type="Gene3D" id="3.40.120.10">
    <property type="entry name" value="Alpha-D-Glucose-1,6-Bisphosphate, subunit A, domain 3"/>
    <property type="match status" value="3"/>
</dbReference>
<evidence type="ECO:0000256" key="7">
    <source>
        <dbReference type="RuleBase" id="RU004326"/>
    </source>
</evidence>
<evidence type="ECO:0000256" key="4">
    <source>
        <dbReference type="ARBA" id="ARBA00022723"/>
    </source>
</evidence>
<keyword evidence="4 7" id="KW-0479">Metal-binding</keyword>
<feature type="domain" description="Alpha-D-phosphohexomutase alpha/beta/alpha" evidence="9">
    <location>
        <begin position="126"/>
        <end position="234"/>
    </location>
</feature>
<dbReference type="InterPro" id="IPR005841">
    <property type="entry name" value="Alpha-D-phosphohexomutase_SF"/>
</dbReference>
<keyword evidence="3" id="KW-0597">Phosphoprotein</keyword>
<proteinExistence type="inferred from homology"/>
<dbReference type="PROSITE" id="PS00710">
    <property type="entry name" value="PGM_PMM"/>
    <property type="match status" value="1"/>
</dbReference>
<dbReference type="AlphaFoldDB" id="A0A6A4XE80"/>
<feature type="domain" description="Alpha-D-phosphohexomutase alpha/beta/alpha" evidence="8">
    <location>
        <begin position="20"/>
        <end position="100"/>
    </location>
</feature>
<evidence type="ECO:0000259" key="9">
    <source>
        <dbReference type="Pfam" id="PF02879"/>
    </source>
</evidence>
<comment type="similarity">
    <text evidence="2 7">Belongs to the phosphohexose mutase family.</text>
</comment>
<dbReference type="Pfam" id="PF02880">
    <property type="entry name" value="PGM_PMM_III"/>
    <property type="match status" value="1"/>
</dbReference>
<accession>A0A6A4XE80</accession>
<dbReference type="Pfam" id="PF02878">
    <property type="entry name" value="PGM_PMM_I"/>
    <property type="match status" value="1"/>
</dbReference>
<dbReference type="GO" id="GO:0006166">
    <property type="term" value="P:purine ribonucleoside salvage"/>
    <property type="evidence" value="ECO:0007669"/>
    <property type="project" value="TreeGrafter"/>
</dbReference>
<evidence type="ECO:0000259" key="8">
    <source>
        <dbReference type="Pfam" id="PF02878"/>
    </source>
</evidence>
<dbReference type="GO" id="GO:0005975">
    <property type="term" value="P:carbohydrate metabolic process"/>
    <property type="evidence" value="ECO:0007669"/>
    <property type="project" value="InterPro"/>
</dbReference>
<dbReference type="PRINTS" id="PR00509">
    <property type="entry name" value="PGMPMM"/>
</dbReference>
<organism evidence="11 12">
    <name type="scientific">Amphibalanus amphitrite</name>
    <name type="common">Striped barnacle</name>
    <name type="synonym">Balanus amphitrite</name>
    <dbReference type="NCBI Taxonomy" id="1232801"/>
    <lineage>
        <taxon>Eukaryota</taxon>
        <taxon>Metazoa</taxon>
        <taxon>Ecdysozoa</taxon>
        <taxon>Arthropoda</taxon>
        <taxon>Crustacea</taxon>
        <taxon>Multicrustacea</taxon>
        <taxon>Cirripedia</taxon>
        <taxon>Thoracica</taxon>
        <taxon>Thoracicalcarea</taxon>
        <taxon>Balanomorpha</taxon>
        <taxon>Balanoidea</taxon>
        <taxon>Balanidae</taxon>
        <taxon>Amphibalaninae</taxon>
        <taxon>Amphibalanus</taxon>
    </lineage>
</organism>
<name>A0A6A4XE80_AMPAM</name>
<evidence type="ECO:0000256" key="5">
    <source>
        <dbReference type="ARBA" id="ARBA00022842"/>
    </source>
</evidence>
<dbReference type="FunFam" id="3.40.120.10:FF:000017">
    <property type="entry name" value="glucose 1,6-bisphosphate synthase"/>
    <property type="match status" value="1"/>
</dbReference>
<dbReference type="InterPro" id="IPR005844">
    <property type="entry name" value="A-D-PHexomutase_a/b/a-I"/>
</dbReference>
<dbReference type="GO" id="GO:0005634">
    <property type="term" value="C:nucleus"/>
    <property type="evidence" value="ECO:0007669"/>
    <property type="project" value="TreeGrafter"/>
</dbReference>